<evidence type="ECO:0000313" key="1">
    <source>
        <dbReference type="EMBL" id="AQZ67394.1"/>
    </source>
</evidence>
<dbReference type="RefSeq" id="WP_080043702.1">
    <property type="nucleotide sequence ID" value="NZ_CP017717.1"/>
</dbReference>
<sequence length="71" mass="8293">MYSQGTKGVSRIKSWIQDLIASADYEICVEPDEFAFRMGWTVTRTGFGSRRYRDPRFDQLRQPSQVIEEVS</sequence>
<dbReference type="Proteomes" id="UP000190797">
    <property type="component" value="Chromosome"/>
</dbReference>
<name>A0A1V0AAZ0_9ACTN</name>
<dbReference type="STRING" id="1909395.BKM31_43350"/>
<dbReference type="EMBL" id="CP017717">
    <property type="protein sequence ID" value="AQZ67394.1"/>
    <property type="molecule type" value="Genomic_DNA"/>
</dbReference>
<organism evidence="1 2">
    <name type="scientific">[Actinomadura] parvosata subsp. kistnae</name>
    <dbReference type="NCBI Taxonomy" id="1909395"/>
    <lineage>
        <taxon>Bacteria</taxon>
        <taxon>Bacillati</taxon>
        <taxon>Actinomycetota</taxon>
        <taxon>Actinomycetes</taxon>
        <taxon>Streptosporangiales</taxon>
        <taxon>Streptosporangiaceae</taxon>
        <taxon>Nonomuraea</taxon>
    </lineage>
</organism>
<proteinExistence type="predicted"/>
<gene>
    <name evidence="1" type="ORF">BKM31_43350</name>
</gene>
<protein>
    <submittedName>
        <fullName evidence="1">Uncharacterized protein</fullName>
    </submittedName>
</protein>
<reference evidence="2" key="1">
    <citation type="journal article" date="2017" name="Med. Chem. Commun.">
        <title>Nonomuraea sp. ATCC 55076 harbours the largest actinomycete chromosome to date and the kistamicin biosynthetic gene cluster.</title>
        <authorList>
            <person name="Nazari B."/>
            <person name="Forneris C.C."/>
            <person name="Gibson M.I."/>
            <person name="Moon K."/>
            <person name="Schramma K.R."/>
            <person name="Seyedsayamdost M.R."/>
        </authorList>
    </citation>
    <scope>NUCLEOTIDE SEQUENCE [LARGE SCALE GENOMIC DNA]</scope>
    <source>
        <strain evidence="2">ATCC 55076</strain>
    </source>
</reference>
<dbReference type="AlphaFoldDB" id="A0A1V0AAZ0"/>
<dbReference type="OrthoDB" id="3543439at2"/>
<evidence type="ECO:0000313" key="2">
    <source>
        <dbReference type="Proteomes" id="UP000190797"/>
    </source>
</evidence>
<dbReference type="KEGG" id="noa:BKM31_43350"/>
<keyword evidence="2" id="KW-1185">Reference proteome</keyword>
<accession>A0A1V0AAZ0</accession>